<evidence type="ECO:0000313" key="4">
    <source>
        <dbReference type="Proteomes" id="UP000004816"/>
    </source>
</evidence>
<dbReference type="AlphaFoldDB" id="E5XTK0"/>
<dbReference type="PANTHER" id="PTHR34406">
    <property type="entry name" value="PROTEIN YCEI"/>
    <property type="match status" value="1"/>
</dbReference>
<evidence type="ECO:0000256" key="1">
    <source>
        <dbReference type="ARBA" id="ARBA00008812"/>
    </source>
</evidence>
<protein>
    <recommendedName>
        <fullName evidence="2">Lipid/polyisoprenoid-binding YceI-like domain-containing protein</fullName>
    </recommendedName>
</protein>
<dbReference type="Pfam" id="PF04264">
    <property type="entry name" value="YceI"/>
    <property type="match status" value="1"/>
</dbReference>
<comment type="caution">
    <text evidence="3">The sequence shown here is derived from an EMBL/GenBank/DDBJ whole genome shotgun (WGS) entry which is preliminary data.</text>
</comment>
<organism evidence="3 4">
    <name type="scientific">Segniliparus rugosus (strain ATCC BAA-974 / DSM 45345 / CCUG 50838 / CIP 108380 / JCM 13579 / CDC 945)</name>
    <dbReference type="NCBI Taxonomy" id="679197"/>
    <lineage>
        <taxon>Bacteria</taxon>
        <taxon>Bacillati</taxon>
        <taxon>Actinomycetota</taxon>
        <taxon>Actinomycetes</taxon>
        <taxon>Mycobacteriales</taxon>
        <taxon>Segniliparaceae</taxon>
        <taxon>Segniliparus</taxon>
    </lineage>
</organism>
<sequence length="175" mass="18040">MTATIPGLTQGTWTIDPVHSEVTASIRHLGVSKVRASFAEFSGAVTVAEDGAPAVVAEIAVGSIDTKNEARDTHVKSADFFDVATYPTASFRSTGVQKDGDDYIVSGDFTLHGVTKPIELRLEFGGVAQNPQTGGSVAGFSATTTIGRSDFGISAAPGLLGEKVAIELDIEAALA</sequence>
<evidence type="ECO:0000313" key="3">
    <source>
        <dbReference type="EMBL" id="EFV12315.1"/>
    </source>
</evidence>
<dbReference type="STRING" id="679197.HMPREF9336_02822"/>
<dbReference type="eggNOG" id="COG2353">
    <property type="taxonomic scope" value="Bacteria"/>
</dbReference>
<keyword evidence="4" id="KW-1185">Reference proteome</keyword>
<dbReference type="RefSeq" id="WP_007471437.1">
    <property type="nucleotide sequence ID" value="NZ_KI391953.1"/>
</dbReference>
<dbReference type="InterPro" id="IPR007372">
    <property type="entry name" value="Lipid/polyisoprenoid-bd_YceI"/>
</dbReference>
<reference evidence="3 4" key="1">
    <citation type="journal article" date="2011" name="Stand. Genomic Sci.">
        <title>High quality draft genome sequence of Segniliparus rugosus CDC 945(T)= (ATCC BAA-974(T)).</title>
        <authorList>
            <person name="Earl A.M."/>
            <person name="Desjardins C.A."/>
            <person name="Fitzgerald M.G."/>
            <person name="Arachchi H.M."/>
            <person name="Zeng Q."/>
            <person name="Mehta T."/>
            <person name="Griggs A."/>
            <person name="Birren B.W."/>
            <person name="Toney N.C."/>
            <person name="Carr J."/>
            <person name="Posey J."/>
            <person name="Butler W.R."/>
        </authorList>
    </citation>
    <scope>NUCLEOTIDE SEQUENCE [LARGE SCALE GENOMIC DNA]</scope>
    <source>
        <strain evidence="4">ATCC BAA-974 / DSM 45345 / CCUG 50838 / CIP 108380 / JCM 13579 / CDC 945</strain>
    </source>
</reference>
<dbReference type="Proteomes" id="UP000004816">
    <property type="component" value="Unassembled WGS sequence"/>
</dbReference>
<gene>
    <name evidence="3" type="ORF">HMPREF9336_02822</name>
</gene>
<dbReference type="HOGENOM" id="CLU_071003_3_2_11"/>
<dbReference type="SUPFAM" id="SSF101874">
    <property type="entry name" value="YceI-like"/>
    <property type="match status" value="1"/>
</dbReference>
<name>E5XTK0_SEGRC</name>
<feature type="domain" description="Lipid/polyisoprenoid-binding YceI-like" evidence="2">
    <location>
        <begin position="12"/>
        <end position="173"/>
    </location>
</feature>
<accession>E5XTK0</accession>
<dbReference type="SMART" id="SM00867">
    <property type="entry name" value="YceI"/>
    <property type="match status" value="1"/>
</dbReference>
<proteinExistence type="inferred from homology"/>
<dbReference type="Gene3D" id="2.40.128.110">
    <property type="entry name" value="Lipid/polyisoprenoid-binding, YceI-like"/>
    <property type="match status" value="1"/>
</dbReference>
<dbReference type="EMBL" id="ACZI02000001">
    <property type="protein sequence ID" value="EFV12315.1"/>
    <property type="molecule type" value="Genomic_DNA"/>
</dbReference>
<dbReference type="InterPro" id="IPR036761">
    <property type="entry name" value="TTHA0802/YceI-like_sf"/>
</dbReference>
<comment type="similarity">
    <text evidence="1">Belongs to the UPF0312 family.</text>
</comment>
<evidence type="ECO:0000259" key="2">
    <source>
        <dbReference type="SMART" id="SM00867"/>
    </source>
</evidence>
<dbReference type="PANTHER" id="PTHR34406:SF1">
    <property type="entry name" value="PROTEIN YCEI"/>
    <property type="match status" value="1"/>
</dbReference>